<dbReference type="EMBL" id="FNUE01000001">
    <property type="protein sequence ID" value="SEE00089.1"/>
    <property type="molecule type" value="Genomic_DNA"/>
</dbReference>
<proteinExistence type="predicted"/>
<evidence type="ECO:0008006" key="3">
    <source>
        <dbReference type="Google" id="ProtNLM"/>
    </source>
</evidence>
<dbReference type="SUPFAM" id="SSF101898">
    <property type="entry name" value="NHL repeat"/>
    <property type="match status" value="1"/>
</dbReference>
<reference evidence="1 2" key="1">
    <citation type="submission" date="2016-10" db="EMBL/GenBank/DDBJ databases">
        <authorList>
            <person name="Varghese N."/>
            <person name="Submissions S."/>
        </authorList>
    </citation>
    <scope>NUCLEOTIDE SEQUENCE [LARGE SCALE GENOMIC DNA]</scope>
    <source>
        <strain evidence="1 2">DSW-5</strain>
    </source>
</reference>
<organism evidence="1 2">
    <name type="scientific">Polaribacter dokdonensis DSW-5</name>
    <dbReference type="NCBI Taxonomy" id="1300348"/>
    <lineage>
        <taxon>Bacteria</taxon>
        <taxon>Pseudomonadati</taxon>
        <taxon>Bacteroidota</taxon>
        <taxon>Flavobacteriia</taxon>
        <taxon>Flavobacteriales</taxon>
        <taxon>Flavobacteriaceae</taxon>
    </lineage>
</organism>
<evidence type="ECO:0000313" key="1">
    <source>
        <dbReference type="EMBL" id="SEE00089.1"/>
    </source>
</evidence>
<evidence type="ECO:0000313" key="2">
    <source>
        <dbReference type="Proteomes" id="UP000183071"/>
    </source>
</evidence>
<gene>
    <name evidence="1" type="ORF">SAMN05444353_0300</name>
</gene>
<keyword evidence="2" id="KW-1185">Reference proteome</keyword>
<comment type="caution">
    <text evidence="1">The sequence shown here is derived from an EMBL/GenBank/DDBJ whole genome shotgun (WGS) entry which is preliminary data.</text>
</comment>
<dbReference type="PROSITE" id="PS51257">
    <property type="entry name" value="PROKAR_LIPOPROTEIN"/>
    <property type="match status" value="1"/>
</dbReference>
<name>A0A1H5F9Q2_9FLAO</name>
<sequence length="282" mass="32451">MKKVFIFNCLLVFFSCQNFGQLKMLGDLPNSLKEVSGNEYIQSTKAIWILEDGGNSSNVYRISSTGKVQHELDIDAKNKDWEDLTSDEFGNLYIGDFGNNYSKRKKLKILKIKKEDLDKEDAKIEEIEFEYEDQKKFPPKKKDRFFDAESFFWFNNHFYIFTKSRVKKKYGKTSLYKVPAVKGKHTAKLIGEYDNGNKVSSWITSADISADGKKVVLLSQKNILIFTNFLGDNFLSGTVQKIPLEHQSQKEGICFKDNNTLLITDERTGGEGGNIYEYILKK</sequence>
<dbReference type="Proteomes" id="UP000183071">
    <property type="component" value="Unassembled WGS sequence"/>
</dbReference>
<protein>
    <recommendedName>
        <fullName evidence="3">Lipoprotein</fullName>
    </recommendedName>
</protein>
<accession>A0A1H5F9Q2</accession>